<dbReference type="InterPro" id="IPR021787">
    <property type="entry name" value="DUF3352"/>
</dbReference>
<dbReference type="RefSeq" id="WP_134719769.1">
    <property type="nucleotide sequence ID" value="NZ_SDKM01000034.1"/>
</dbReference>
<dbReference type="AlphaFoldDB" id="A0A4Q4Z6G9"/>
<name>A0A4Q4Z6G9_9ACTN</name>
<comment type="caution">
    <text evidence="3">The sequence shown here is derived from an EMBL/GenBank/DDBJ whole genome shotgun (WGS) entry which is preliminary data.</text>
</comment>
<gene>
    <name evidence="3" type="ORF">EKO23_19325</name>
</gene>
<feature type="transmembrane region" description="Helical" evidence="2">
    <location>
        <begin position="54"/>
        <end position="74"/>
    </location>
</feature>
<evidence type="ECO:0000256" key="1">
    <source>
        <dbReference type="SAM" id="MobiDB-lite"/>
    </source>
</evidence>
<dbReference type="OrthoDB" id="5241887at2"/>
<sequence length="665" mass="69943">MTDQTPPPGQQPPGSPYGQQPGQPGQPPVEHLQSGAGARVGTEKEPRTGGRRRAIAIGGGLIGAALIGGGVWAWSAWFSQGPQPAEALPDSTLAYVSVDLDPPGQQKVEALRTLRKFPAFRDEVGLDEDDDIRKELFQSLQDDGLCKDVDYGDDVEPWLGQRAAFALVDLGKDTPSPVVVVQVSDEDAAEKGIDALVDCANPEASGDDFGGYAFNGDWVVFAETTGIAEDVVDAADEGTLGDDADYTRWIDEAGDPGIITMYAAPKAGKALLDAMDSGLLGGGGYAYGGSDYSESDSGSFSDEIVATAQPVDPAAYVDEETESPEPGTINPSNLVTENPRDVPMEMPSDLPTDFPSDFPTELPSDFPTGLPTDYPTVEPTEFDMDDYADEPELPDATRDLLADFKGGAAVIRFDDGALEIEAAMDGFQSDLTDAITSDRGADVLETLPDSTAVAYGLGFEDGWVQALIDELGPMIEDGSGMSVDEAIAEAEKETGLSIPEDIETLTGESLAVALDGDFDPKAVDDAPDALPVGAKIKGDPAEIAKVIEKLRAQLPADEQQYLVTREDGDYVLVGTSDAYLDKLAGDGDLGDSDVYEKVIPDSEDAAAVLYVDFDAGGGDGWLADLVGSFDSKDASDNVAPLEALGVSSWTDGDTTHGLLRLTTED</sequence>
<dbReference type="EMBL" id="SDKM01000034">
    <property type="protein sequence ID" value="RYP83323.1"/>
    <property type="molecule type" value="Genomic_DNA"/>
</dbReference>
<proteinExistence type="predicted"/>
<dbReference type="Pfam" id="PF11832">
    <property type="entry name" value="DUF3352"/>
    <property type="match status" value="1"/>
</dbReference>
<protein>
    <submittedName>
        <fullName evidence="3">DUF3352 domain-containing protein</fullName>
    </submittedName>
</protein>
<feature type="region of interest" description="Disordered" evidence="1">
    <location>
        <begin position="1"/>
        <end position="51"/>
    </location>
</feature>
<dbReference type="Proteomes" id="UP000295198">
    <property type="component" value="Unassembled WGS sequence"/>
</dbReference>
<evidence type="ECO:0000313" key="4">
    <source>
        <dbReference type="Proteomes" id="UP000295198"/>
    </source>
</evidence>
<accession>A0A4Q4Z6G9</accession>
<keyword evidence="2" id="KW-1133">Transmembrane helix</keyword>
<feature type="compositionally biased region" description="Pro residues" evidence="1">
    <location>
        <begin position="1"/>
        <end position="15"/>
    </location>
</feature>
<keyword evidence="2" id="KW-0812">Transmembrane</keyword>
<organism evidence="3 4">
    <name type="scientific">Nocardioides guangzhouensis</name>
    <dbReference type="NCBI Taxonomy" id="2497878"/>
    <lineage>
        <taxon>Bacteria</taxon>
        <taxon>Bacillati</taxon>
        <taxon>Actinomycetota</taxon>
        <taxon>Actinomycetes</taxon>
        <taxon>Propionibacteriales</taxon>
        <taxon>Nocardioidaceae</taxon>
        <taxon>Nocardioides</taxon>
    </lineage>
</organism>
<keyword evidence="2" id="KW-0472">Membrane</keyword>
<keyword evidence="4" id="KW-1185">Reference proteome</keyword>
<evidence type="ECO:0000256" key="2">
    <source>
        <dbReference type="SAM" id="Phobius"/>
    </source>
</evidence>
<reference evidence="3 4" key="1">
    <citation type="submission" date="2019-01" db="EMBL/GenBank/DDBJ databases">
        <title>Nocardioides guangzhouensis sp. nov., an actinobacterium isolated from soil.</title>
        <authorList>
            <person name="Fu Y."/>
            <person name="Cai Y."/>
            <person name="Lin Z."/>
            <person name="Chen P."/>
        </authorList>
    </citation>
    <scope>NUCLEOTIDE SEQUENCE [LARGE SCALE GENOMIC DNA]</scope>
    <source>
        <strain evidence="3 4">130</strain>
    </source>
</reference>
<evidence type="ECO:0000313" key="3">
    <source>
        <dbReference type="EMBL" id="RYP83323.1"/>
    </source>
</evidence>